<protein>
    <submittedName>
        <fullName evidence="1">Uncharacterized protein</fullName>
    </submittedName>
</protein>
<reference evidence="1 2" key="1">
    <citation type="submission" date="2020-08" db="EMBL/GenBank/DDBJ databases">
        <authorList>
            <person name="Kim C.M."/>
        </authorList>
    </citation>
    <scope>NUCLEOTIDE SEQUENCE [LARGE SCALE GENOMIC DNA]</scope>
    <source>
        <strain evidence="1 2">UL070</strain>
    </source>
</reference>
<evidence type="ECO:0000313" key="1">
    <source>
        <dbReference type="EMBL" id="MBB2496466.1"/>
    </source>
</evidence>
<accession>A0A7W4LNK7</accession>
<dbReference type="EMBL" id="JACJUD010000005">
    <property type="protein sequence ID" value="MBB2496466.1"/>
    <property type="molecule type" value="Genomic_DNA"/>
</dbReference>
<sequence length="1058" mass="120472">MINLGRTPISLVSDQVLDAGVRGCLSEVGRYLDEKYELGEFKGITAREYKGTGAADFKRLFFMGDSHVCGPFNYAWLVSAFNYANCEKSLSEAELLKGLLGEQWINYRRSGEISLRRGLWLVLVLLFGQRMILLPANFRALRIKISKNEFTDFGIELYPEMVRFFISARHKVHGDERFWGGIDRKVRERVAQYGTKLCWITGFIGPESVSLDLLLEAYEAFYYREIGAAAELPISTIVPFALKRYWERISFNQEMFEESMAGLKRKWRQQEIEHSEGEKICIEIGGLGAIGWDESIIEFCSRCIKSHLFPSYVSEKGMPGWALQKIDAWIMYELYYVLSINYENRKTSQYGFGYLNLYLSVYLPAWFEGAQDKNGYKFPHTPSLFFVDYCCPVYRKANGPMPLDDFFTAMLSVNAKYRAMLQIKNFFEWLSLKYISGQDGLVATQISKYDLPKLESRYKTEKIELSYQEHALALNYLYCLLGAVITINKAIFSFQGELKEWGDLYRQAKSLGWDSVFQCSGKKYDVDELPFGLICLWRVPIAKDKYRTILAPHRIVHLIFELDGGKRNQSTQWLAADCVAKLAGSEIDLDKVYEVDLKVDKVEMYPAPAYVSGRTITALRYQLEVRSLVCAESFRRELFCEGREHSKFGKFLPLFSYDIQTGKPYGDNYYCSGFDCFLVALQRFLRANLISCNFYKIVPKGFSFFGLINPLDVEVFNGPDGEFCKVVLAFKLTPHSCRVSVVTNLCKFISHDVVGKYKTGQTRRVAAYYDKSTLSRNAEELKSINEATALLWSGEAVHANSLGSSLRRALDKSPDMAVVEFGCVSYAFGSTDKPSGIDQIRLKNHAGLAHHPTHICTRNNNCLFGFRCGTCTWAVSSIDHLEAIEFKIYSFEREILSLHDFADSLDVSVDDGRLAEIDDRLKIVAHQIIGWRWRAEQLQSNWRDISASGKDFITVRPDILSKELFYIELDAASGEYLLSRMYLASQFPSLQNDVVRADIESFTNSVLSNNSSMLGGKSTHSFGQISMLGMIKSIVKERGILSDKLVELLSEAKKGGKV</sequence>
<organism evidence="1 2">
    <name type="scientific">Aquipseudomonas ullengensis</name>
    <dbReference type="NCBI Taxonomy" id="2759166"/>
    <lineage>
        <taxon>Bacteria</taxon>
        <taxon>Pseudomonadati</taxon>
        <taxon>Pseudomonadota</taxon>
        <taxon>Gammaproteobacteria</taxon>
        <taxon>Pseudomonadales</taxon>
        <taxon>Pseudomonadaceae</taxon>
        <taxon>Aquipseudomonas</taxon>
    </lineage>
</organism>
<dbReference type="AlphaFoldDB" id="A0A7W4LNK7"/>
<dbReference type="RefSeq" id="WP_183090004.1">
    <property type="nucleotide sequence ID" value="NZ_JACJUD010000005.1"/>
</dbReference>
<keyword evidence="2" id="KW-1185">Reference proteome</keyword>
<name>A0A7W4LNK7_9GAMM</name>
<gene>
    <name evidence="1" type="ORF">H3H51_15675</name>
</gene>
<proteinExistence type="predicted"/>
<comment type="caution">
    <text evidence="1">The sequence shown here is derived from an EMBL/GenBank/DDBJ whole genome shotgun (WGS) entry which is preliminary data.</text>
</comment>
<dbReference type="Proteomes" id="UP000542720">
    <property type="component" value="Unassembled WGS sequence"/>
</dbReference>
<evidence type="ECO:0000313" key="2">
    <source>
        <dbReference type="Proteomes" id="UP000542720"/>
    </source>
</evidence>